<evidence type="ECO:0000256" key="1">
    <source>
        <dbReference type="SAM" id="Phobius"/>
    </source>
</evidence>
<dbReference type="PANTHER" id="PTHR34473">
    <property type="entry name" value="UPF0699 TRANSMEMBRANE PROTEIN YDBS"/>
    <property type="match status" value="1"/>
</dbReference>
<dbReference type="Pfam" id="PF03703">
    <property type="entry name" value="bPH_2"/>
    <property type="match status" value="1"/>
</dbReference>
<dbReference type="EMBL" id="FQTW01000001">
    <property type="protein sequence ID" value="SHE36348.1"/>
    <property type="molecule type" value="Genomic_DNA"/>
</dbReference>
<evidence type="ECO:0000259" key="2">
    <source>
        <dbReference type="Pfam" id="PF03703"/>
    </source>
</evidence>
<gene>
    <name evidence="3" type="ORF">SAMN05444278_101354</name>
</gene>
<keyword evidence="4" id="KW-1185">Reference proteome</keyword>
<keyword evidence="1" id="KW-0472">Membrane</keyword>
<dbReference type="PANTHER" id="PTHR34473:SF2">
    <property type="entry name" value="UPF0699 TRANSMEMBRANE PROTEIN YDBT"/>
    <property type="match status" value="1"/>
</dbReference>
<proteinExistence type="predicted"/>
<dbReference type="InterPro" id="IPR005182">
    <property type="entry name" value="YdbS-like_PH"/>
</dbReference>
<accession>A0A1M4SVW8</accession>
<reference evidence="3 4" key="1">
    <citation type="submission" date="2016-11" db="EMBL/GenBank/DDBJ databases">
        <authorList>
            <person name="Jaros S."/>
            <person name="Januszkiewicz K."/>
            <person name="Wedrychowicz H."/>
        </authorList>
    </citation>
    <scope>NUCLEOTIDE SEQUENCE [LARGE SCALE GENOMIC DNA]</scope>
    <source>
        <strain evidence="3 4">DSM 25661</strain>
    </source>
</reference>
<dbReference type="AlphaFoldDB" id="A0A1M4SVW8"/>
<dbReference type="OrthoDB" id="1524472at2"/>
<keyword evidence="1" id="KW-0812">Transmembrane</keyword>
<dbReference type="STRING" id="1155689.SAMN05444278_101354"/>
<keyword evidence="1" id="KW-1133">Transmembrane helix</keyword>
<evidence type="ECO:0000313" key="3">
    <source>
        <dbReference type="EMBL" id="SHE36348.1"/>
    </source>
</evidence>
<feature type="transmembrane region" description="Helical" evidence="1">
    <location>
        <begin position="34"/>
        <end position="57"/>
    </location>
</feature>
<name>A0A1M4SVW8_9FLAO</name>
<evidence type="ECO:0000313" key="4">
    <source>
        <dbReference type="Proteomes" id="UP000184462"/>
    </source>
</evidence>
<dbReference type="Proteomes" id="UP000184462">
    <property type="component" value="Unassembled WGS sequence"/>
</dbReference>
<organism evidence="3 4">
    <name type="scientific">Psychroflexus salarius</name>
    <dbReference type="NCBI Taxonomy" id="1155689"/>
    <lineage>
        <taxon>Bacteria</taxon>
        <taxon>Pseudomonadati</taxon>
        <taxon>Bacteroidota</taxon>
        <taxon>Flavobacteriia</taxon>
        <taxon>Flavobacteriales</taxon>
        <taxon>Flavobacteriaceae</taxon>
        <taxon>Psychroflexus</taxon>
    </lineage>
</organism>
<protein>
    <recommendedName>
        <fullName evidence="2">YdbS-like PH domain-containing protein</fullName>
    </recommendedName>
</protein>
<sequence>MLDKTFKNQDLNLNDLPDYQKIETRFINPKYIKILRLQIGFLVLPVFIFIVCSIYFQFDLPQLFWYIFIPTVSLVLSLWLIEVEAGFKKRTFGLRDHDIYFSKGFFVHKETVLPFKRIQHVEVIQGIFLRWQNLYAIKLYTAGASSGDLAIYGLDKGTASQIKAYVMQQNSDLSDESTS</sequence>
<feature type="transmembrane region" description="Helical" evidence="1">
    <location>
        <begin position="63"/>
        <end position="81"/>
    </location>
</feature>
<feature type="domain" description="YdbS-like PH" evidence="2">
    <location>
        <begin position="91"/>
        <end position="165"/>
    </location>
</feature>